<gene>
    <name evidence="10" type="primary">CENPQ</name>
    <name evidence="10" type="ORF">EYF80_022515</name>
</gene>
<reference evidence="10 11" key="1">
    <citation type="submission" date="2019-03" db="EMBL/GenBank/DDBJ databases">
        <title>First draft genome of Liparis tanakae, snailfish: a comprehensive survey of snailfish specific genes.</title>
        <authorList>
            <person name="Kim W."/>
            <person name="Song I."/>
            <person name="Jeong J.-H."/>
            <person name="Kim D."/>
            <person name="Kim S."/>
            <person name="Ryu S."/>
            <person name="Song J.Y."/>
            <person name="Lee S.K."/>
        </authorList>
    </citation>
    <scope>NUCLEOTIDE SEQUENCE [LARGE SCALE GENOMIC DNA]</scope>
    <source>
        <tissue evidence="10">Muscle</tissue>
    </source>
</reference>
<dbReference type="GO" id="GO:0000775">
    <property type="term" value="C:chromosome, centromeric region"/>
    <property type="evidence" value="ECO:0007669"/>
    <property type="project" value="UniProtKB-SubCell"/>
</dbReference>
<organism evidence="10 11">
    <name type="scientific">Liparis tanakae</name>
    <name type="common">Tanaka's snailfish</name>
    <dbReference type="NCBI Taxonomy" id="230148"/>
    <lineage>
        <taxon>Eukaryota</taxon>
        <taxon>Metazoa</taxon>
        <taxon>Chordata</taxon>
        <taxon>Craniata</taxon>
        <taxon>Vertebrata</taxon>
        <taxon>Euteleostomi</taxon>
        <taxon>Actinopterygii</taxon>
        <taxon>Neopterygii</taxon>
        <taxon>Teleostei</taxon>
        <taxon>Neoteleostei</taxon>
        <taxon>Acanthomorphata</taxon>
        <taxon>Eupercaria</taxon>
        <taxon>Perciformes</taxon>
        <taxon>Cottioidei</taxon>
        <taxon>Cottales</taxon>
        <taxon>Liparidae</taxon>
        <taxon>Liparis</taxon>
    </lineage>
</organism>
<evidence type="ECO:0000256" key="6">
    <source>
        <dbReference type="ARBA" id="ARBA00023242"/>
    </source>
</evidence>
<evidence type="ECO:0000256" key="7">
    <source>
        <dbReference type="ARBA" id="ARBA00023328"/>
    </source>
</evidence>
<name>A0A4Z2HN40_9TELE</name>
<feature type="compositionally biased region" description="Basic and acidic residues" evidence="9">
    <location>
        <begin position="122"/>
        <end position="139"/>
    </location>
</feature>
<dbReference type="EMBL" id="SRLO01000206">
    <property type="protein sequence ID" value="TNN67266.1"/>
    <property type="molecule type" value="Genomic_DNA"/>
</dbReference>
<dbReference type="AlphaFoldDB" id="A0A4Z2HN40"/>
<comment type="caution">
    <text evidence="10">The sequence shown here is derived from an EMBL/GenBank/DDBJ whole genome shotgun (WGS) entry which is preliminary data.</text>
</comment>
<keyword evidence="7" id="KW-0137">Centromere</keyword>
<dbReference type="PANTHER" id="PTHR31345">
    <property type="entry name" value="CENTROMERE PROTEIN Q"/>
    <property type="match status" value="1"/>
</dbReference>
<dbReference type="Proteomes" id="UP000314294">
    <property type="component" value="Unassembled WGS sequence"/>
</dbReference>
<feature type="coiled-coil region" evidence="8">
    <location>
        <begin position="147"/>
        <end position="195"/>
    </location>
</feature>
<evidence type="ECO:0000256" key="1">
    <source>
        <dbReference type="ARBA" id="ARBA00004123"/>
    </source>
</evidence>
<dbReference type="GO" id="GO:0005634">
    <property type="term" value="C:nucleus"/>
    <property type="evidence" value="ECO:0007669"/>
    <property type="project" value="UniProtKB-SubCell"/>
</dbReference>
<accession>A0A4Z2HN40</accession>
<proteinExistence type="inferred from homology"/>
<sequence length="265" mass="29486">MKPVRGSNRAASKTPNRNKTDQTTEQHASLFPGPQPSAKNPKPARKRKAEGSSSVPKRGKDVEKWKLMPGSSINALENILDLSILAALALRRKEKKESQEHLNVMKTRFLAQCAELKVPVKKRNDLEPSSQRHREEAKKSVVGKTTLSTLQEDLRAVVSSLEKTEKQSVSLQRTCKRLRNEVEEEEEKAKEARLRKIIPNCESETTAQKLGEILQKPEALQEAQALLLLLQAHKHADQLFAAGLTNIGAAPCSDRNLAKSLLTQV</sequence>
<evidence type="ECO:0000313" key="11">
    <source>
        <dbReference type="Proteomes" id="UP000314294"/>
    </source>
</evidence>
<keyword evidence="6" id="KW-0539">Nucleus</keyword>
<evidence type="ECO:0000313" key="10">
    <source>
        <dbReference type="EMBL" id="TNN67266.1"/>
    </source>
</evidence>
<evidence type="ECO:0000256" key="2">
    <source>
        <dbReference type="ARBA" id="ARBA00004584"/>
    </source>
</evidence>
<dbReference type="InterPro" id="IPR025212">
    <property type="entry name" value="CAD_CENP-Q"/>
</dbReference>
<feature type="region of interest" description="Disordered" evidence="9">
    <location>
        <begin position="1"/>
        <end position="66"/>
    </location>
</feature>
<feature type="region of interest" description="Disordered" evidence="9">
    <location>
        <begin position="122"/>
        <end position="142"/>
    </location>
</feature>
<comment type="subcellular location">
    <subcellularLocation>
        <location evidence="2">Chromosome</location>
        <location evidence="2">Centromere</location>
    </subcellularLocation>
    <subcellularLocation>
        <location evidence="1">Nucleus</location>
    </subcellularLocation>
</comment>
<evidence type="ECO:0000256" key="9">
    <source>
        <dbReference type="SAM" id="MobiDB-lite"/>
    </source>
</evidence>
<protein>
    <recommendedName>
        <fullName evidence="4">Centromere protein Q</fullName>
    </recommendedName>
</protein>
<evidence type="ECO:0000256" key="3">
    <source>
        <dbReference type="ARBA" id="ARBA00008191"/>
    </source>
</evidence>
<keyword evidence="5" id="KW-0158">Chromosome</keyword>
<dbReference type="PANTHER" id="PTHR31345:SF3">
    <property type="entry name" value="CENTROMERE PROTEIN Q"/>
    <property type="match status" value="1"/>
</dbReference>
<dbReference type="OrthoDB" id="8927710at2759"/>
<keyword evidence="11" id="KW-1185">Reference proteome</keyword>
<evidence type="ECO:0000256" key="5">
    <source>
        <dbReference type="ARBA" id="ARBA00022454"/>
    </source>
</evidence>
<evidence type="ECO:0000256" key="8">
    <source>
        <dbReference type="SAM" id="Coils"/>
    </source>
</evidence>
<comment type="similarity">
    <text evidence="3">Belongs to the CENP-Q/OKP1 family.</text>
</comment>
<keyword evidence="8" id="KW-0175">Coiled coil</keyword>
<evidence type="ECO:0000256" key="4">
    <source>
        <dbReference type="ARBA" id="ARBA00016397"/>
    </source>
</evidence>